<evidence type="ECO:0000313" key="2">
    <source>
        <dbReference type="EMBL" id="SJZ65491.1"/>
    </source>
</evidence>
<dbReference type="AlphaFoldDB" id="A0A1T4MF33"/>
<accession>A0A1T4MF33</accession>
<dbReference type="EMBL" id="FUWS01000002">
    <property type="protein sequence ID" value="SJZ65491.1"/>
    <property type="molecule type" value="Genomic_DNA"/>
</dbReference>
<feature type="compositionally biased region" description="Basic and acidic residues" evidence="1">
    <location>
        <begin position="108"/>
        <end position="117"/>
    </location>
</feature>
<dbReference type="STRING" id="1122192.SAMN02745673_01084"/>
<proteinExistence type="predicted"/>
<keyword evidence="3" id="KW-1185">Reference proteome</keyword>
<gene>
    <name evidence="2" type="ORF">SAMN02745673_01084</name>
</gene>
<name>A0A1T4MF33_9ACTN</name>
<feature type="region of interest" description="Disordered" evidence="1">
    <location>
        <begin position="108"/>
        <end position="133"/>
    </location>
</feature>
<dbReference type="OrthoDB" id="3430192at2"/>
<reference evidence="2 3" key="1">
    <citation type="submission" date="2017-02" db="EMBL/GenBank/DDBJ databases">
        <authorList>
            <person name="Peterson S.W."/>
        </authorList>
    </citation>
    <scope>NUCLEOTIDE SEQUENCE [LARGE SCALE GENOMIC DNA]</scope>
    <source>
        <strain evidence="2 3">DSM 45154</strain>
    </source>
</reference>
<evidence type="ECO:0000313" key="3">
    <source>
        <dbReference type="Proteomes" id="UP000190637"/>
    </source>
</evidence>
<organism evidence="2 3">
    <name type="scientific">Marinactinospora thermotolerans DSM 45154</name>
    <dbReference type="NCBI Taxonomy" id="1122192"/>
    <lineage>
        <taxon>Bacteria</taxon>
        <taxon>Bacillati</taxon>
        <taxon>Actinomycetota</taxon>
        <taxon>Actinomycetes</taxon>
        <taxon>Streptosporangiales</taxon>
        <taxon>Nocardiopsidaceae</taxon>
        <taxon>Marinactinospora</taxon>
    </lineage>
</organism>
<protein>
    <submittedName>
        <fullName evidence="2">Uncharacterized protein</fullName>
    </submittedName>
</protein>
<evidence type="ECO:0000256" key="1">
    <source>
        <dbReference type="SAM" id="MobiDB-lite"/>
    </source>
</evidence>
<dbReference type="RefSeq" id="WP_078760556.1">
    <property type="nucleotide sequence ID" value="NZ_FUWS01000002.1"/>
</dbReference>
<dbReference type="Proteomes" id="UP000190637">
    <property type="component" value="Unassembled WGS sequence"/>
</dbReference>
<sequence length="133" mass="14348">MAQPNRDPAPSSELIDEALRLVDALQRKLIIAGVRRGVTNVVSTPPPPKGDVWEQAVAEQTRRDEPPLDQVIDIVRTAAPQVVGHLGRAGSVLVGAVGQAWDVFERAREQAERERRNGSARPDGSRGGADGHH</sequence>